<sequence length="173" mass="18805">MTNAGNIRASSERNEEAGTGYSLIKCSSETTLSYFAIDEDIDERFVLLDNETLKSLIPKAGPRLKFKKLSNSFIQTSTNFSSEPISDSTTPLCNTDVTFSNPIVVPTASVDPLTILPNSVSNISDSDVSSVNTNSSKNQCNIVTTIFLQMILNHFYTPIPLSSPLSTSGQKKK</sequence>
<dbReference type="OrthoDB" id="3598281at2759"/>
<dbReference type="AlphaFoldDB" id="A0A8X6ULH2"/>
<name>A0A8X6ULH2_NEPPI</name>
<evidence type="ECO:0000313" key="2">
    <source>
        <dbReference type="Proteomes" id="UP000887013"/>
    </source>
</evidence>
<reference evidence="1" key="1">
    <citation type="submission" date="2020-08" db="EMBL/GenBank/DDBJ databases">
        <title>Multicomponent nature underlies the extraordinary mechanical properties of spider dragline silk.</title>
        <authorList>
            <person name="Kono N."/>
            <person name="Nakamura H."/>
            <person name="Mori M."/>
            <person name="Yoshida Y."/>
            <person name="Ohtoshi R."/>
            <person name="Malay A.D."/>
            <person name="Moran D.A.P."/>
            <person name="Tomita M."/>
            <person name="Numata K."/>
            <person name="Arakawa K."/>
        </authorList>
    </citation>
    <scope>NUCLEOTIDE SEQUENCE</scope>
</reference>
<proteinExistence type="predicted"/>
<gene>
    <name evidence="1" type="ORF">NPIL_355391</name>
</gene>
<keyword evidence="2" id="KW-1185">Reference proteome</keyword>
<protein>
    <submittedName>
        <fullName evidence="1">Uncharacterized protein</fullName>
    </submittedName>
</protein>
<organism evidence="1 2">
    <name type="scientific">Nephila pilipes</name>
    <name type="common">Giant wood spider</name>
    <name type="synonym">Nephila maculata</name>
    <dbReference type="NCBI Taxonomy" id="299642"/>
    <lineage>
        <taxon>Eukaryota</taxon>
        <taxon>Metazoa</taxon>
        <taxon>Ecdysozoa</taxon>
        <taxon>Arthropoda</taxon>
        <taxon>Chelicerata</taxon>
        <taxon>Arachnida</taxon>
        <taxon>Araneae</taxon>
        <taxon>Araneomorphae</taxon>
        <taxon>Entelegynae</taxon>
        <taxon>Araneoidea</taxon>
        <taxon>Nephilidae</taxon>
        <taxon>Nephila</taxon>
    </lineage>
</organism>
<dbReference type="EMBL" id="BMAW01083468">
    <property type="protein sequence ID" value="GFU34199.1"/>
    <property type="molecule type" value="Genomic_DNA"/>
</dbReference>
<dbReference type="Proteomes" id="UP000887013">
    <property type="component" value="Unassembled WGS sequence"/>
</dbReference>
<evidence type="ECO:0000313" key="1">
    <source>
        <dbReference type="EMBL" id="GFU34199.1"/>
    </source>
</evidence>
<accession>A0A8X6ULH2</accession>
<comment type="caution">
    <text evidence="1">The sequence shown here is derived from an EMBL/GenBank/DDBJ whole genome shotgun (WGS) entry which is preliminary data.</text>
</comment>